<name>E9B831_LEIDO</name>
<gene>
    <name evidence="2" type="ORF">LDBPK_040660</name>
</gene>
<dbReference type="Proteomes" id="UP000008980">
    <property type="component" value="Chromosome 4"/>
</dbReference>
<accession>E9B831</accession>
<dbReference type="VEuPathDB" id="TriTrypDB:LdBPK_040660.1"/>
<proteinExistence type="predicted"/>
<dbReference type="KEGG" id="ldo:LDBPK_040660"/>
<organism evidence="2 3">
    <name type="scientific">Leishmania donovani</name>
    <dbReference type="NCBI Taxonomy" id="5661"/>
    <lineage>
        <taxon>Eukaryota</taxon>
        <taxon>Discoba</taxon>
        <taxon>Euglenozoa</taxon>
        <taxon>Kinetoplastea</taxon>
        <taxon>Metakinetoplastina</taxon>
        <taxon>Trypanosomatida</taxon>
        <taxon>Trypanosomatidae</taxon>
        <taxon>Leishmaniinae</taxon>
        <taxon>Leishmania</taxon>
    </lineage>
</organism>
<sequence length="50" mass="5638">MCGRSRIRHSSLLSLLRRLSLHKSLSTPVPAACQDPHCFYTLVCARVCPR</sequence>
<feature type="signal peptide" evidence="1">
    <location>
        <begin position="1"/>
        <end position="26"/>
    </location>
</feature>
<reference evidence="3" key="2">
    <citation type="submission" date="2011-02" db="EMBL/GenBank/DDBJ databases">
        <title>Whole genome sequencing of Leishmania donovani clinical lines reveals dynamic variation related to drug resistance.</title>
        <authorList>
            <person name="Downing T."/>
            <person name="Imamura H."/>
            <person name="Sanders M."/>
            <person name="Decuypere S."/>
            <person name="Hertz-Fowler C."/>
            <person name="Clark T.G."/>
            <person name="Rijal S."/>
            <person name="Sundar S."/>
            <person name="Quail M.A."/>
            <person name="De Doncker S."/>
            <person name="Maes I."/>
            <person name="Vanaerschot M."/>
            <person name="Stark O."/>
            <person name="Schonian G."/>
            <person name="Dujardin J.C."/>
            <person name="Berriman M."/>
        </authorList>
    </citation>
    <scope>NUCLEOTIDE SEQUENCE [LARGE SCALE GENOMIC DNA]</scope>
    <source>
        <strain evidence="3">BPK282A1</strain>
    </source>
</reference>
<feature type="chain" id="PRO_5003236585" evidence="1">
    <location>
        <begin position="27"/>
        <end position="50"/>
    </location>
</feature>
<evidence type="ECO:0000256" key="1">
    <source>
        <dbReference type="SAM" id="SignalP"/>
    </source>
</evidence>
<dbReference type="EMBL" id="FR799591">
    <property type="protein sequence ID" value="CBZ31404.1"/>
    <property type="molecule type" value="Genomic_DNA"/>
</dbReference>
<evidence type="ECO:0000313" key="2">
    <source>
        <dbReference type="EMBL" id="CBZ31404.1"/>
    </source>
</evidence>
<dbReference type="AlphaFoldDB" id="E9B831"/>
<evidence type="ECO:0000313" key="3">
    <source>
        <dbReference type="Proteomes" id="UP000008980"/>
    </source>
</evidence>
<dbReference type="RefSeq" id="XP_003858128.1">
    <property type="nucleotide sequence ID" value="XM_003858080.1"/>
</dbReference>
<keyword evidence="1" id="KW-0732">Signal</keyword>
<protein>
    <submittedName>
        <fullName evidence="2">Uncharacterized protein</fullName>
    </submittedName>
</protein>
<reference evidence="2 3" key="1">
    <citation type="journal article" date="2011" name="Genome Res.">
        <title>Whole genome sequencing of multiple Leishmania donovani clinical isolates provides insights into population structure and mechanisms of drug resistance.</title>
        <authorList>
            <person name="Downing T."/>
            <person name="Imamura H."/>
            <person name="Decuypere S."/>
            <person name="Clark T.G."/>
            <person name="Coombs G.H."/>
            <person name="Cotton J.A."/>
            <person name="Hilley J.D."/>
            <person name="de Doncker S."/>
            <person name="Maes I."/>
            <person name="Mottram J.C."/>
            <person name="Quail M.A."/>
            <person name="Rijal S."/>
            <person name="Sanders M."/>
            <person name="Schonian G."/>
            <person name="Stark O."/>
            <person name="Sundar S."/>
            <person name="Vanaerschot M."/>
            <person name="Hertz-Fowler C."/>
            <person name="Dujardin J.C."/>
            <person name="Berriman M."/>
        </authorList>
    </citation>
    <scope>NUCLEOTIDE SEQUENCE [LARGE SCALE GENOMIC DNA]</scope>
    <source>
        <strain evidence="2 3">BPK282A1</strain>
    </source>
</reference>
<dbReference type="GeneID" id="13390739"/>